<evidence type="ECO:0000313" key="4">
    <source>
        <dbReference type="Proteomes" id="UP000178645"/>
    </source>
</evidence>
<evidence type="ECO:0000256" key="1">
    <source>
        <dbReference type="SAM" id="MobiDB-lite"/>
    </source>
</evidence>
<dbReference type="Pfam" id="PF00404">
    <property type="entry name" value="Dockerin_1"/>
    <property type="match status" value="1"/>
</dbReference>
<feature type="domain" description="Dockerin" evidence="2">
    <location>
        <begin position="215"/>
        <end position="271"/>
    </location>
</feature>
<evidence type="ECO:0000259" key="2">
    <source>
        <dbReference type="PROSITE" id="PS51766"/>
    </source>
</evidence>
<feature type="region of interest" description="Disordered" evidence="1">
    <location>
        <begin position="188"/>
        <end position="216"/>
    </location>
</feature>
<dbReference type="GO" id="GO:0004553">
    <property type="term" value="F:hydrolase activity, hydrolyzing O-glycosyl compounds"/>
    <property type="evidence" value="ECO:0007669"/>
    <property type="project" value="InterPro"/>
</dbReference>
<comment type="caution">
    <text evidence="3">The sequence shown here is derived from an EMBL/GenBank/DDBJ whole genome shotgun (WGS) entry which is preliminary data.</text>
</comment>
<dbReference type="SUPFAM" id="SSF63446">
    <property type="entry name" value="Type I dockerin domain"/>
    <property type="match status" value="1"/>
</dbReference>
<proteinExistence type="predicted"/>
<dbReference type="GO" id="GO:0000272">
    <property type="term" value="P:polysaccharide catabolic process"/>
    <property type="evidence" value="ECO:0007669"/>
    <property type="project" value="InterPro"/>
</dbReference>
<feature type="compositionally biased region" description="Pro residues" evidence="1">
    <location>
        <begin position="196"/>
        <end position="216"/>
    </location>
</feature>
<gene>
    <name evidence="3" type="ORF">A3G53_03110</name>
</gene>
<dbReference type="EMBL" id="MFVU01000026">
    <property type="protein sequence ID" value="OGJ01436.1"/>
    <property type="molecule type" value="Genomic_DNA"/>
</dbReference>
<organism evidence="3 4">
    <name type="scientific">Candidatus Nomurabacteria bacterium RIFCSPLOWO2_12_FULL_44_11</name>
    <dbReference type="NCBI Taxonomy" id="1801796"/>
    <lineage>
        <taxon>Bacteria</taxon>
        <taxon>Candidatus Nomuraibacteriota</taxon>
    </lineage>
</organism>
<reference evidence="3 4" key="1">
    <citation type="journal article" date="2016" name="Nat. Commun.">
        <title>Thousands of microbial genomes shed light on interconnected biogeochemical processes in an aquifer system.</title>
        <authorList>
            <person name="Anantharaman K."/>
            <person name="Brown C.T."/>
            <person name="Hug L.A."/>
            <person name="Sharon I."/>
            <person name="Castelle C.J."/>
            <person name="Probst A.J."/>
            <person name="Thomas B.C."/>
            <person name="Singh A."/>
            <person name="Wilkins M.J."/>
            <person name="Karaoz U."/>
            <person name="Brodie E.L."/>
            <person name="Williams K.H."/>
            <person name="Hubbard S.S."/>
            <person name="Banfield J.F."/>
        </authorList>
    </citation>
    <scope>NUCLEOTIDE SEQUENCE [LARGE SCALE GENOMIC DNA]</scope>
</reference>
<dbReference type="InterPro" id="IPR002105">
    <property type="entry name" value="Dockerin_1_rpt"/>
</dbReference>
<dbReference type="Proteomes" id="UP000178645">
    <property type="component" value="Unassembled WGS sequence"/>
</dbReference>
<dbReference type="Gene3D" id="1.10.1330.10">
    <property type="entry name" value="Dockerin domain"/>
    <property type="match status" value="1"/>
</dbReference>
<sequence length="271" mass="28486">MPAPLPSPNPALPLTVPATDNFDRADATSLGSNWTQIGGANGISGNKVRTNASGFQSDVAFWKANSFNADQYAQINITNPQYAGILGPVVRGGGTWGQLTEKFYVYSCRDSSGSVFKRVNGVETTLANLPGCASGDVLRLEISGSTLKAFKNGVQQGGNIIDTSIVSGSAGLYFYNAVTSARADNWEGGNSVSTPAPAPAPAPAPVPVPAPNPAPGPIVGDFDGNGMVNSLDWSFMNSRWFTSDARADLNRDGIVNSIDFSILNRNWLRVN</sequence>
<dbReference type="AlphaFoldDB" id="A0A1F6Y523"/>
<dbReference type="InterPro" id="IPR016134">
    <property type="entry name" value="Dockerin_dom"/>
</dbReference>
<protein>
    <recommendedName>
        <fullName evidence="2">Dockerin domain-containing protein</fullName>
    </recommendedName>
</protein>
<dbReference type="InterPro" id="IPR036439">
    <property type="entry name" value="Dockerin_dom_sf"/>
</dbReference>
<dbReference type="PROSITE" id="PS51766">
    <property type="entry name" value="DOCKERIN"/>
    <property type="match status" value="1"/>
</dbReference>
<name>A0A1F6Y523_9BACT</name>
<evidence type="ECO:0000313" key="3">
    <source>
        <dbReference type="EMBL" id="OGJ01436.1"/>
    </source>
</evidence>
<accession>A0A1F6Y523</accession>